<organism evidence="2 3">
    <name type="scientific">Trifolium medium</name>
    <dbReference type="NCBI Taxonomy" id="97028"/>
    <lineage>
        <taxon>Eukaryota</taxon>
        <taxon>Viridiplantae</taxon>
        <taxon>Streptophyta</taxon>
        <taxon>Embryophyta</taxon>
        <taxon>Tracheophyta</taxon>
        <taxon>Spermatophyta</taxon>
        <taxon>Magnoliopsida</taxon>
        <taxon>eudicotyledons</taxon>
        <taxon>Gunneridae</taxon>
        <taxon>Pentapetalae</taxon>
        <taxon>rosids</taxon>
        <taxon>fabids</taxon>
        <taxon>Fabales</taxon>
        <taxon>Fabaceae</taxon>
        <taxon>Papilionoideae</taxon>
        <taxon>50 kb inversion clade</taxon>
        <taxon>NPAAA clade</taxon>
        <taxon>Hologalegina</taxon>
        <taxon>IRL clade</taxon>
        <taxon>Trifolieae</taxon>
        <taxon>Trifolium</taxon>
    </lineage>
</organism>
<feature type="region of interest" description="Disordered" evidence="1">
    <location>
        <begin position="1"/>
        <end position="24"/>
    </location>
</feature>
<protein>
    <submittedName>
        <fullName evidence="2">Uncharacterized protein</fullName>
    </submittedName>
</protein>
<proteinExistence type="predicted"/>
<keyword evidence="3" id="KW-1185">Reference proteome</keyword>
<evidence type="ECO:0000256" key="1">
    <source>
        <dbReference type="SAM" id="MobiDB-lite"/>
    </source>
</evidence>
<reference evidence="2 3" key="1">
    <citation type="journal article" date="2018" name="Front. Plant Sci.">
        <title>Red Clover (Trifolium pratense) and Zigzag Clover (T. medium) - A Picture of Genomic Similarities and Differences.</title>
        <authorList>
            <person name="Dluhosova J."/>
            <person name="Istvanek J."/>
            <person name="Nedelnik J."/>
            <person name="Repkova J."/>
        </authorList>
    </citation>
    <scope>NUCLEOTIDE SEQUENCE [LARGE SCALE GENOMIC DNA]</scope>
    <source>
        <strain evidence="3">cv. 10/8</strain>
        <tissue evidence="2">Leaf</tissue>
    </source>
</reference>
<sequence length="24" mass="2777">MVGIDDEEVYGDDLQDPQQQQKLL</sequence>
<evidence type="ECO:0000313" key="3">
    <source>
        <dbReference type="Proteomes" id="UP000265520"/>
    </source>
</evidence>
<feature type="compositionally biased region" description="Acidic residues" evidence="1">
    <location>
        <begin position="1"/>
        <end position="15"/>
    </location>
</feature>
<evidence type="ECO:0000313" key="2">
    <source>
        <dbReference type="EMBL" id="MCI90961.1"/>
    </source>
</evidence>
<accession>A0A392VVH9</accession>
<dbReference type="Proteomes" id="UP000265520">
    <property type="component" value="Unassembled WGS sequence"/>
</dbReference>
<dbReference type="AlphaFoldDB" id="A0A392VVH9"/>
<feature type="non-terminal residue" evidence="2">
    <location>
        <position position="24"/>
    </location>
</feature>
<name>A0A392VVH9_9FABA</name>
<comment type="caution">
    <text evidence="2">The sequence shown here is derived from an EMBL/GenBank/DDBJ whole genome shotgun (WGS) entry which is preliminary data.</text>
</comment>
<dbReference type="EMBL" id="LXQA011258973">
    <property type="protein sequence ID" value="MCI90961.1"/>
    <property type="molecule type" value="Genomic_DNA"/>
</dbReference>